<keyword evidence="4 8" id="KW-0349">Heme</keyword>
<dbReference type="Proteomes" id="UP001152799">
    <property type="component" value="Chromosome 9"/>
</dbReference>
<dbReference type="GO" id="GO:0022412">
    <property type="term" value="P:cellular process involved in reproduction in multicellular organism"/>
    <property type="evidence" value="ECO:0007669"/>
    <property type="project" value="UniProtKB-ARBA"/>
</dbReference>
<comment type="subcellular location">
    <subcellularLocation>
        <location evidence="1">Secreted</location>
    </subcellularLocation>
</comment>
<dbReference type="PANTHER" id="PTHR11475:SF109">
    <property type="entry name" value="CHORION PEROXIDASE-LIKE PROTEIN"/>
    <property type="match status" value="1"/>
</dbReference>
<dbReference type="GO" id="GO:0005576">
    <property type="term" value="C:extracellular region"/>
    <property type="evidence" value="ECO:0007669"/>
    <property type="project" value="UniProtKB-SubCell"/>
</dbReference>
<dbReference type="CDD" id="cd09823">
    <property type="entry name" value="peroxinectin_like"/>
    <property type="match status" value="1"/>
</dbReference>
<keyword evidence="11" id="KW-1185">Reference proteome</keyword>
<gene>
    <name evidence="10" type="ORF">CEUTPL_LOCUS14040</name>
</gene>
<evidence type="ECO:0000256" key="5">
    <source>
        <dbReference type="ARBA" id="ARBA00022729"/>
    </source>
</evidence>
<dbReference type="SUPFAM" id="SSF48113">
    <property type="entry name" value="Heme-dependent peroxidases"/>
    <property type="match status" value="1"/>
</dbReference>
<protein>
    <submittedName>
        <fullName evidence="10">Uncharacterized protein</fullName>
    </submittedName>
</protein>
<dbReference type="PROSITE" id="PS50292">
    <property type="entry name" value="PEROXIDASE_3"/>
    <property type="match status" value="1"/>
</dbReference>
<evidence type="ECO:0000256" key="4">
    <source>
        <dbReference type="ARBA" id="ARBA00022617"/>
    </source>
</evidence>
<evidence type="ECO:0000256" key="8">
    <source>
        <dbReference type="PIRSR" id="PIRSR619791-2"/>
    </source>
</evidence>
<evidence type="ECO:0000313" key="11">
    <source>
        <dbReference type="Proteomes" id="UP001152799"/>
    </source>
</evidence>
<keyword evidence="5" id="KW-0732">Signal</keyword>
<evidence type="ECO:0000256" key="3">
    <source>
        <dbReference type="ARBA" id="ARBA00022559"/>
    </source>
</evidence>
<evidence type="ECO:0000313" key="10">
    <source>
        <dbReference type="EMBL" id="CAH1135684.1"/>
    </source>
</evidence>
<feature type="compositionally biased region" description="Basic and acidic residues" evidence="9">
    <location>
        <begin position="99"/>
        <end position="113"/>
    </location>
</feature>
<organism evidence="10 11">
    <name type="scientific">Ceutorhynchus assimilis</name>
    <name type="common">cabbage seed weevil</name>
    <dbReference type="NCBI Taxonomy" id="467358"/>
    <lineage>
        <taxon>Eukaryota</taxon>
        <taxon>Metazoa</taxon>
        <taxon>Ecdysozoa</taxon>
        <taxon>Arthropoda</taxon>
        <taxon>Hexapoda</taxon>
        <taxon>Insecta</taxon>
        <taxon>Pterygota</taxon>
        <taxon>Neoptera</taxon>
        <taxon>Endopterygota</taxon>
        <taxon>Coleoptera</taxon>
        <taxon>Polyphaga</taxon>
        <taxon>Cucujiformia</taxon>
        <taxon>Curculionidae</taxon>
        <taxon>Ceutorhynchinae</taxon>
        <taxon>Ceutorhynchus</taxon>
    </lineage>
</organism>
<feature type="compositionally biased region" description="Polar residues" evidence="9">
    <location>
        <begin position="1033"/>
        <end position="1043"/>
    </location>
</feature>
<evidence type="ECO:0000256" key="9">
    <source>
        <dbReference type="SAM" id="MobiDB-lite"/>
    </source>
</evidence>
<name>A0A9P0GRS4_9CUCU</name>
<feature type="binding site" description="axial binding residue" evidence="8">
    <location>
        <position position="569"/>
    </location>
    <ligand>
        <name>heme b</name>
        <dbReference type="ChEBI" id="CHEBI:60344"/>
    </ligand>
    <ligandPart>
        <name>Fe</name>
        <dbReference type="ChEBI" id="CHEBI:18248"/>
    </ligandPart>
</feature>
<keyword evidence="6" id="KW-0560">Oxidoreductase</keyword>
<dbReference type="InterPro" id="IPR019791">
    <property type="entry name" value="Haem_peroxidase_animal"/>
</dbReference>
<dbReference type="InterPro" id="IPR010255">
    <property type="entry name" value="Haem_peroxidase_sf"/>
</dbReference>
<dbReference type="OrthoDB" id="823504at2759"/>
<dbReference type="GO" id="GO:0046872">
    <property type="term" value="F:metal ion binding"/>
    <property type="evidence" value="ECO:0007669"/>
    <property type="project" value="UniProtKB-KW"/>
</dbReference>
<evidence type="ECO:0000256" key="6">
    <source>
        <dbReference type="ARBA" id="ARBA00023002"/>
    </source>
</evidence>
<feature type="region of interest" description="Disordered" evidence="9">
    <location>
        <begin position="830"/>
        <end position="850"/>
    </location>
</feature>
<feature type="compositionally biased region" description="Polar residues" evidence="9">
    <location>
        <begin position="1124"/>
        <end position="1149"/>
    </location>
</feature>
<dbReference type="PANTHER" id="PTHR11475">
    <property type="entry name" value="OXIDASE/PEROXIDASE"/>
    <property type="match status" value="1"/>
</dbReference>
<dbReference type="FunFam" id="1.10.640.10:FF:000003">
    <property type="entry name" value="chorion peroxidase"/>
    <property type="match status" value="1"/>
</dbReference>
<feature type="compositionally biased region" description="Polar residues" evidence="9">
    <location>
        <begin position="1075"/>
        <end position="1087"/>
    </location>
</feature>
<feature type="compositionally biased region" description="Low complexity" evidence="9">
    <location>
        <begin position="1059"/>
        <end position="1074"/>
    </location>
</feature>
<keyword evidence="7 8" id="KW-0408">Iron</keyword>
<evidence type="ECO:0000256" key="2">
    <source>
        <dbReference type="ARBA" id="ARBA00022525"/>
    </source>
</evidence>
<dbReference type="GO" id="GO:0006979">
    <property type="term" value="P:response to oxidative stress"/>
    <property type="evidence" value="ECO:0007669"/>
    <property type="project" value="InterPro"/>
</dbReference>
<dbReference type="EMBL" id="OU892285">
    <property type="protein sequence ID" value="CAH1135684.1"/>
    <property type="molecule type" value="Genomic_DNA"/>
</dbReference>
<accession>A0A9P0GRS4</accession>
<keyword evidence="8" id="KW-0479">Metal-binding</keyword>
<feature type="compositionally biased region" description="Basic and acidic residues" evidence="9">
    <location>
        <begin position="830"/>
        <end position="841"/>
    </location>
</feature>
<dbReference type="PRINTS" id="PR00457">
    <property type="entry name" value="ANPEROXIDASE"/>
</dbReference>
<dbReference type="Pfam" id="PF03098">
    <property type="entry name" value="An_peroxidase"/>
    <property type="match status" value="1"/>
</dbReference>
<dbReference type="GO" id="GO:0020037">
    <property type="term" value="F:heme binding"/>
    <property type="evidence" value="ECO:0007669"/>
    <property type="project" value="InterPro"/>
</dbReference>
<evidence type="ECO:0000256" key="7">
    <source>
        <dbReference type="ARBA" id="ARBA00023004"/>
    </source>
</evidence>
<dbReference type="InterPro" id="IPR037120">
    <property type="entry name" value="Haem_peroxidase_sf_animal"/>
</dbReference>
<feature type="compositionally biased region" description="Polar residues" evidence="9">
    <location>
        <begin position="1095"/>
        <end position="1116"/>
    </location>
</feature>
<feature type="region of interest" description="Disordered" evidence="9">
    <location>
        <begin position="1033"/>
        <end position="1152"/>
    </location>
</feature>
<dbReference type="GO" id="GO:0004601">
    <property type="term" value="F:peroxidase activity"/>
    <property type="evidence" value="ECO:0007669"/>
    <property type="project" value="UniProtKB-KW"/>
</dbReference>
<feature type="region of interest" description="Disordered" evidence="9">
    <location>
        <begin position="99"/>
        <end position="120"/>
    </location>
</feature>
<keyword evidence="3" id="KW-0575">Peroxidase</keyword>
<reference evidence="10" key="1">
    <citation type="submission" date="2022-01" db="EMBL/GenBank/DDBJ databases">
        <authorList>
            <person name="King R."/>
        </authorList>
    </citation>
    <scope>NUCLEOTIDE SEQUENCE</scope>
</reference>
<feature type="region of interest" description="Disordered" evidence="9">
    <location>
        <begin position="1209"/>
        <end position="1231"/>
    </location>
</feature>
<sequence length="1324" mass="150660">MLLTGSRSLRKLPGIIREYKFSSNQKFEIWLVSIILMLHILAIDQTIIKPNETIDNKIIYDEGNSSAYFNFNKQTKNESDLRTGTANKLLTNKVKESYSEHEDALKGNKEDNQRSIGKKQRGFKIEPRDISDAVEYGLRALEELVQIKEPLLYKLGLSLNENDPAARVANFGAPTNPKAILLSQFGFATLEASKRIAEIYNKDVYRHSSESTFNVQPKADLDECPLRGQPKCPFSSRRFRTADGTCNNLEYPWRGSAMLPMQRFLPPMYHDGIQSIRRSVSGAPLPSPRKISSAFHRDKNHEVHSVTLMFAQWGQFIDHDVTSTVRARGFNGSIPRCCEDGGRRAVPPQFLHPSCLPIEVPITDPFLSRFGIGCMEFLRSAPSTRIDCELGWREQINQVTSYLDGSMIYGSDVDTSDSIRSFRNGQIFYGRPSNQGALEPPDPPGGEICTEGAMSDECIQSGDGRFSETPGLVAVHTVFVRYHNKIANLLTQINRHWSDERVFQETRRIVYAAIQHITYKEYLPVVLGPEVMDLFELRLLKAGYYDEYDSEIFPAIANSFSTAAFRFGHSMIQNSFIRTDSHHIPLPNNISLHNEPSNFENIWSIGSLDRLLLGMSNQLSQKRDEFIADELTNHLFQFSGHFGMDLAAINIQRGRDHGIPPYTFWRKPCGLAPLNNWQDLEQVMSVASVMRLRSLYTHIDDIDLFTAGLAEKPLRGAVVGPTFACIIAQQFSYLRKGDRFWYENEGFESSLSPAQLQQIRKISLAQILCQTTSEIETIQPFVFLSADGFRNVRVSCDSPEIRNFDLRVWAENSFEFNSIASDDIDSFESERSQRLKRDTTKQKPKKTNTTAQLKQSDYATTITKKPSVTHSTKRTKTKSNYYQIIDRNHEDVTYLVGIVPDRTTKAPNLLVNININYSPQSTTSTAPIINRKKQTITTERPYSGDQVTFRPTLASYYKPTDDDVVVITKRPVTSTTRRPITSTTRRPITSTTRRPTLINKKQTTVSYPVFVYHAPTTKRPTYFFDNMEYASTNGLKRPNSNGLGYSDNFDRPTSEYFFSQNSRPSQNSNRPSQSTYGPTPLTVTLSRPINDLHSNRPSQNFYRPTQLSQTSSSSEYFNEHLESSNRPSQNFYRPTNDFETNRPSQNQYRPTVFEDRPFSSSYSTFKHKPTFDNYYDDSESVVITGTNIDRDDTTNNDDILNEFFHRNKEDGGTHRKASSDLALASSTPKPSVDDKLDFTSDFVEISSVKKQEFFAREGIDEAKQKPLKKKSRDNWKVFRAIEGPMLDIEVPELISSVTCSNEVPKPMTEFLMAAEGFQTNTKSR</sequence>
<dbReference type="Gene3D" id="1.10.640.10">
    <property type="entry name" value="Haem peroxidase domain superfamily, animal type"/>
    <property type="match status" value="1"/>
</dbReference>
<keyword evidence="2" id="KW-0964">Secreted</keyword>
<evidence type="ECO:0000256" key="1">
    <source>
        <dbReference type="ARBA" id="ARBA00004613"/>
    </source>
</evidence>
<proteinExistence type="predicted"/>